<evidence type="ECO:0000256" key="3">
    <source>
        <dbReference type="RuleBase" id="RU362026"/>
    </source>
</evidence>
<dbReference type="RefSeq" id="WP_184637368.1">
    <property type="nucleotide sequence ID" value="NZ_BAABKT010000012.1"/>
</dbReference>
<dbReference type="Pfam" id="PF01555">
    <property type="entry name" value="N6_N4_Mtase"/>
    <property type="match status" value="1"/>
</dbReference>
<dbReference type="PANTHER" id="PTHR14911:SF13">
    <property type="entry name" value="TRNA (GUANINE(6)-N2)-METHYLTRANSFERASE THUMP3"/>
    <property type="match status" value="1"/>
</dbReference>
<dbReference type="AlphaFoldDB" id="A0A841EGI6"/>
<evidence type="ECO:0000256" key="1">
    <source>
        <dbReference type="ARBA" id="ARBA00022603"/>
    </source>
</evidence>
<keyword evidence="2 5" id="KW-0808">Transferase</keyword>
<dbReference type="GO" id="GO:0016423">
    <property type="term" value="F:tRNA (guanine) methyltransferase activity"/>
    <property type="evidence" value="ECO:0007669"/>
    <property type="project" value="TreeGrafter"/>
</dbReference>
<comment type="similarity">
    <text evidence="3">Belongs to the N(4)/N(6)-methyltransferase family.</text>
</comment>
<dbReference type="InterPro" id="IPR002941">
    <property type="entry name" value="DNA_methylase_N4/N6"/>
</dbReference>
<dbReference type="PANTHER" id="PTHR14911">
    <property type="entry name" value="THUMP DOMAIN-CONTAINING"/>
    <property type="match status" value="1"/>
</dbReference>
<dbReference type="Proteomes" id="UP000578077">
    <property type="component" value="Unassembled WGS sequence"/>
</dbReference>
<comment type="caution">
    <text evidence="5">The sequence shown here is derived from an EMBL/GenBank/DDBJ whole genome shotgun (WGS) entry which is preliminary data.</text>
</comment>
<keyword evidence="1 5" id="KW-0489">Methyltransferase</keyword>
<evidence type="ECO:0000256" key="2">
    <source>
        <dbReference type="ARBA" id="ARBA00022679"/>
    </source>
</evidence>
<organism evidence="5 6">
    <name type="scientific">Streptomonospora salina</name>
    <dbReference type="NCBI Taxonomy" id="104205"/>
    <lineage>
        <taxon>Bacteria</taxon>
        <taxon>Bacillati</taxon>
        <taxon>Actinomycetota</taxon>
        <taxon>Actinomycetes</taxon>
        <taxon>Streptosporangiales</taxon>
        <taxon>Nocardiopsidaceae</taxon>
        <taxon>Streptomonospora</taxon>
    </lineage>
</organism>
<dbReference type="PRINTS" id="PR00508">
    <property type="entry name" value="S21N4MTFRASE"/>
</dbReference>
<dbReference type="GO" id="GO:0003677">
    <property type="term" value="F:DNA binding"/>
    <property type="evidence" value="ECO:0007669"/>
    <property type="project" value="InterPro"/>
</dbReference>
<protein>
    <recommendedName>
        <fullName evidence="3">Methyltransferase</fullName>
        <ecNumber evidence="3">2.1.1.-</ecNumber>
    </recommendedName>
</protein>
<dbReference type="SUPFAM" id="SSF53335">
    <property type="entry name" value="S-adenosyl-L-methionine-dependent methyltransferases"/>
    <property type="match status" value="1"/>
</dbReference>
<evidence type="ECO:0000313" key="6">
    <source>
        <dbReference type="Proteomes" id="UP000578077"/>
    </source>
</evidence>
<dbReference type="GO" id="GO:0008170">
    <property type="term" value="F:N-methyltransferase activity"/>
    <property type="evidence" value="ECO:0007669"/>
    <property type="project" value="InterPro"/>
</dbReference>
<evidence type="ECO:0000259" key="4">
    <source>
        <dbReference type="Pfam" id="PF01555"/>
    </source>
</evidence>
<keyword evidence="6" id="KW-1185">Reference proteome</keyword>
<dbReference type="InterPro" id="IPR029063">
    <property type="entry name" value="SAM-dependent_MTases_sf"/>
</dbReference>
<feature type="domain" description="DNA methylase N-4/N-6" evidence="4">
    <location>
        <begin position="16"/>
        <end position="98"/>
    </location>
</feature>
<sequence>MTREEPSTPDGRPAWTTVWATGQRPAALQRRERYTPGSVDHPAKMLPATAAHAITAYTRPGQWVLDPMCGIGTTLIEAAHTGRNGLGIELEPAWADIARTNLAHAADQNAAGSGEVHTGDARTLPKTLAEQGWAGRASLLLTSPPYGSMTHGRVRTRRDGAGKVDKWAHRYSPTPEAAQLAYQKHDDLLDSVTRMLAAARALLEPGARVVVTVRPFRLRGRLIDFPGQVTRAARRAGLQPRERCVALLCGIREGRLISRASFFQMVETTRLRRSGLPVGVTAHEDVLILANPAPAAEERQ</sequence>
<accession>A0A841EGI6</accession>
<dbReference type="GO" id="GO:0030488">
    <property type="term" value="P:tRNA methylation"/>
    <property type="evidence" value="ECO:0007669"/>
    <property type="project" value="TreeGrafter"/>
</dbReference>
<dbReference type="EMBL" id="JACHLY010000001">
    <property type="protein sequence ID" value="MBB6000133.1"/>
    <property type="molecule type" value="Genomic_DNA"/>
</dbReference>
<gene>
    <name evidence="5" type="ORF">HNR25_003884</name>
</gene>
<evidence type="ECO:0000313" key="5">
    <source>
        <dbReference type="EMBL" id="MBB6000133.1"/>
    </source>
</evidence>
<dbReference type="InterPro" id="IPR001091">
    <property type="entry name" value="RM_Methyltransferase"/>
</dbReference>
<reference evidence="5 6" key="1">
    <citation type="submission" date="2020-08" db="EMBL/GenBank/DDBJ databases">
        <title>Sequencing the genomes of 1000 actinobacteria strains.</title>
        <authorList>
            <person name="Klenk H.-P."/>
        </authorList>
    </citation>
    <scope>NUCLEOTIDE SEQUENCE [LARGE SCALE GENOMIC DNA]</scope>
    <source>
        <strain evidence="5 6">DSM 44593</strain>
    </source>
</reference>
<proteinExistence type="inferred from homology"/>
<dbReference type="EC" id="2.1.1.-" evidence="3"/>
<name>A0A841EGI6_9ACTN</name>
<dbReference type="Gene3D" id="3.40.50.150">
    <property type="entry name" value="Vaccinia Virus protein VP39"/>
    <property type="match status" value="2"/>
</dbReference>